<evidence type="ECO:0000313" key="1">
    <source>
        <dbReference type="EMBL" id="OUJ69800.1"/>
    </source>
</evidence>
<name>A0A243W666_9BACT</name>
<proteinExistence type="predicted"/>
<dbReference type="EMBL" id="MTSE01000031">
    <property type="protein sequence ID" value="OUJ69800.1"/>
    <property type="molecule type" value="Genomic_DNA"/>
</dbReference>
<sequence>MKQRSPHTPLRGESIVAALTQLGYFQFAAVEHLDVLQQEMATSYDTARVLTSLYEEATNAPYCFRLYDCDGEDLFEVGGLVDQLAAIQPTFDQLGVPLTWSDDHWSLDQQRHTIVLNGKPYTAFEGDLNSPRSWALATKLFVEMVNDQLALHRSSERVYPLLGGNDGCLVFLTPPLYELIRHHFDADEGPKEIGLWWQELG</sequence>
<protein>
    <submittedName>
        <fullName evidence="1">Uncharacterized protein</fullName>
    </submittedName>
</protein>
<dbReference type="AlphaFoldDB" id="A0A243W666"/>
<comment type="caution">
    <text evidence="1">The sequence shown here is derived from an EMBL/GenBank/DDBJ whole genome shotgun (WGS) entry which is preliminary data.</text>
</comment>
<accession>A0A243W666</accession>
<reference evidence="1 2" key="1">
    <citation type="submission" date="2017-01" db="EMBL/GenBank/DDBJ databases">
        <title>A new Hymenobacter.</title>
        <authorList>
            <person name="Liang Y."/>
            <person name="Feng F."/>
        </authorList>
    </citation>
    <scope>NUCLEOTIDE SEQUENCE [LARGE SCALE GENOMIC DNA]</scope>
    <source>
        <strain evidence="1">MIMBbqt21</strain>
    </source>
</reference>
<evidence type="ECO:0000313" key="2">
    <source>
        <dbReference type="Proteomes" id="UP000194873"/>
    </source>
</evidence>
<dbReference type="OrthoDB" id="2991685at2"/>
<gene>
    <name evidence="1" type="ORF">BXP70_26185</name>
</gene>
<organism evidence="1 2">
    <name type="scientific">Hymenobacter crusticola</name>
    <dbReference type="NCBI Taxonomy" id="1770526"/>
    <lineage>
        <taxon>Bacteria</taxon>
        <taxon>Pseudomonadati</taxon>
        <taxon>Bacteroidota</taxon>
        <taxon>Cytophagia</taxon>
        <taxon>Cytophagales</taxon>
        <taxon>Hymenobacteraceae</taxon>
        <taxon>Hymenobacter</taxon>
    </lineage>
</organism>
<keyword evidence="2" id="KW-1185">Reference proteome</keyword>
<dbReference type="Proteomes" id="UP000194873">
    <property type="component" value="Unassembled WGS sequence"/>
</dbReference>